<dbReference type="RefSeq" id="WP_192766607.1">
    <property type="nucleotide sequence ID" value="NZ_JADBEB010000001.1"/>
</dbReference>
<feature type="transmembrane region" description="Helical" evidence="1">
    <location>
        <begin position="6"/>
        <end position="28"/>
    </location>
</feature>
<keyword evidence="1" id="KW-1133">Transmembrane helix</keyword>
<comment type="caution">
    <text evidence="2">The sequence shown here is derived from an EMBL/GenBank/DDBJ whole genome shotgun (WGS) entry which is preliminary data.</text>
</comment>
<dbReference type="Proteomes" id="UP000649753">
    <property type="component" value="Unassembled WGS sequence"/>
</dbReference>
<accession>A0A927R4K4</accession>
<proteinExistence type="predicted"/>
<sequence>MDDRPVPAAALLLGVALGLFAGIGYAVARRAWTDYRKTKASLPGMRTAAWAVTRIATSRAGIVLLLCLAAVGWAAAGGEP</sequence>
<evidence type="ECO:0000313" key="3">
    <source>
        <dbReference type="Proteomes" id="UP000649753"/>
    </source>
</evidence>
<evidence type="ECO:0000256" key="1">
    <source>
        <dbReference type="SAM" id="Phobius"/>
    </source>
</evidence>
<keyword evidence="1" id="KW-0812">Transmembrane</keyword>
<keyword evidence="3" id="KW-1185">Reference proteome</keyword>
<dbReference type="AlphaFoldDB" id="A0A927R4K4"/>
<name>A0A927R4K4_9ACTN</name>
<organism evidence="2 3">
    <name type="scientific">Plantactinospora soyae</name>
    <dbReference type="NCBI Taxonomy" id="1544732"/>
    <lineage>
        <taxon>Bacteria</taxon>
        <taxon>Bacillati</taxon>
        <taxon>Actinomycetota</taxon>
        <taxon>Actinomycetes</taxon>
        <taxon>Micromonosporales</taxon>
        <taxon>Micromonosporaceae</taxon>
        <taxon>Plantactinospora</taxon>
    </lineage>
</organism>
<dbReference type="EMBL" id="JADBEB010000001">
    <property type="protein sequence ID" value="MBE1486614.1"/>
    <property type="molecule type" value="Genomic_DNA"/>
</dbReference>
<keyword evidence="1" id="KW-0472">Membrane</keyword>
<reference evidence="2" key="1">
    <citation type="submission" date="2020-10" db="EMBL/GenBank/DDBJ databases">
        <title>Sequencing the genomes of 1000 actinobacteria strains.</title>
        <authorList>
            <person name="Klenk H.-P."/>
        </authorList>
    </citation>
    <scope>NUCLEOTIDE SEQUENCE</scope>
    <source>
        <strain evidence="2">DSM 46832</strain>
    </source>
</reference>
<gene>
    <name evidence="2" type="ORF">H4W31_002252</name>
</gene>
<feature type="transmembrane region" description="Helical" evidence="1">
    <location>
        <begin position="49"/>
        <end position="76"/>
    </location>
</feature>
<evidence type="ECO:0000313" key="2">
    <source>
        <dbReference type="EMBL" id="MBE1486614.1"/>
    </source>
</evidence>
<protein>
    <submittedName>
        <fullName evidence="2">Uncharacterized protein</fullName>
    </submittedName>
</protein>